<reference evidence="2 3" key="1">
    <citation type="submission" date="2015-07" db="EMBL/GenBank/DDBJ databases">
        <authorList>
            <person name="Ju K.-S."/>
            <person name="Doroghazi J.R."/>
            <person name="Metcalf W.W."/>
        </authorList>
    </citation>
    <scope>NUCLEOTIDE SEQUENCE [LARGE SCALE GENOMIC DNA]</scope>
    <source>
        <strain evidence="2 3">NRRL B-3589</strain>
    </source>
</reference>
<dbReference type="InterPro" id="IPR029063">
    <property type="entry name" value="SAM-dependent_MTases_sf"/>
</dbReference>
<feature type="domain" description="Methyltransferase type 11" evidence="1">
    <location>
        <begin position="45"/>
        <end position="138"/>
    </location>
</feature>
<evidence type="ECO:0000313" key="3">
    <source>
        <dbReference type="Proteomes" id="UP000037020"/>
    </source>
</evidence>
<dbReference type="InterPro" id="IPR013216">
    <property type="entry name" value="Methyltransf_11"/>
</dbReference>
<dbReference type="Pfam" id="PF08241">
    <property type="entry name" value="Methyltransf_11"/>
    <property type="match status" value="1"/>
</dbReference>
<keyword evidence="3" id="KW-1185">Reference proteome</keyword>
<dbReference type="SUPFAM" id="SSF53335">
    <property type="entry name" value="S-adenosyl-L-methionine-dependent methyltransferases"/>
    <property type="match status" value="1"/>
</dbReference>
<evidence type="ECO:0000313" key="2">
    <source>
        <dbReference type="EMBL" id="KOG88717.1"/>
    </source>
</evidence>
<gene>
    <name evidence="2" type="ORF">ADK38_18245</name>
</gene>
<organism evidence="2 3">
    <name type="scientific">Streptomyces varsoviensis</name>
    <dbReference type="NCBI Taxonomy" id="67373"/>
    <lineage>
        <taxon>Bacteria</taxon>
        <taxon>Bacillati</taxon>
        <taxon>Actinomycetota</taxon>
        <taxon>Actinomycetes</taxon>
        <taxon>Kitasatosporales</taxon>
        <taxon>Streptomycetaceae</taxon>
        <taxon>Streptomyces</taxon>
    </lineage>
</organism>
<feature type="non-terminal residue" evidence="2">
    <location>
        <position position="188"/>
    </location>
</feature>
<comment type="caution">
    <text evidence="2">The sequence shown here is derived from an EMBL/GenBank/DDBJ whole genome shotgun (WGS) entry which is preliminary data.</text>
</comment>
<dbReference type="Proteomes" id="UP000037020">
    <property type="component" value="Unassembled WGS sequence"/>
</dbReference>
<dbReference type="PANTHER" id="PTHR43591:SF78">
    <property type="entry name" value="SLR0407 PROTEIN"/>
    <property type="match status" value="1"/>
</dbReference>
<protein>
    <submittedName>
        <fullName evidence="2">Ubiquinone biosynthesis protein UbiE</fullName>
    </submittedName>
</protein>
<dbReference type="EMBL" id="LGUT01001553">
    <property type="protein sequence ID" value="KOG88717.1"/>
    <property type="molecule type" value="Genomic_DNA"/>
</dbReference>
<sequence>MSDALGVDRPNKIAYMTQVAALAAGRSYKETLLEALDLRPGQTALDVGCGPGTDLGGLAAGVGESGRVIGVDQDPAMLAEAANRMADRPWVELRDGDAHALPVADGSVDRAHIDRVLMHVADPAKVLAELRRVARPGCVIGLAEPDWDTLVVDSDDLETSRAFTRYTTEVAVRNATILSLIHISSGLA</sequence>
<keyword evidence="2" id="KW-0830">Ubiquinone</keyword>
<dbReference type="Gene3D" id="3.40.50.150">
    <property type="entry name" value="Vaccinia Virus protein VP39"/>
    <property type="match status" value="1"/>
</dbReference>
<dbReference type="CDD" id="cd02440">
    <property type="entry name" value="AdoMet_MTases"/>
    <property type="match status" value="1"/>
</dbReference>
<proteinExistence type="predicted"/>
<name>A0ABR5J5R2_9ACTN</name>
<accession>A0ABR5J5R2</accession>
<dbReference type="PANTHER" id="PTHR43591">
    <property type="entry name" value="METHYLTRANSFERASE"/>
    <property type="match status" value="1"/>
</dbReference>
<evidence type="ECO:0000259" key="1">
    <source>
        <dbReference type="Pfam" id="PF08241"/>
    </source>
</evidence>